<dbReference type="GO" id="GO:0005886">
    <property type="term" value="C:plasma membrane"/>
    <property type="evidence" value="ECO:0007669"/>
    <property type="project" value="TreeGrafter"/>
</dbReference>
<evidence type="ECO:0000313" key="3">
    <source>
        <dbReference type="Proteomes" id="UP000619457"/>
    </source>
</evidence>
<protein>
    <submittedName>
        <fullName evidence="2">Aminopeptidase</fullName>
    </submittedName>
</protein>
<evidence type="ECO:0000256" key="1">
    <source>
        <dbReference type="SAM" id="Phobius"/>
    </source>
</evidence>
<proteinExistence type="predicted"/>
<dbReference type="Pfam" id="PF05656">
    <property type="entry name" value="DUF805"/>
    <property type="match status" value="1"/>
</dbReference>
<keyword evidence="1" id="KW-1133">Transmembrane helix</keyword>
<evidence type="ECO:0000313" key="2">
    <source>
        <dbReference type="EMBL" id="GGZ20447.1"/>
    </source>
</evidence>
<dbReference type="RefSeq" id="WP_044201661.1">
    <property type="nucleotide sequence ID" value="NZ_BMWX01000002.1"/>
</dbReference>
<keyword evidence="2" id="KW-0031">Aminopeptidase</keyword>
<feature type="transmembrane region" description="Helical" evidence="1">
    <location>
        <begin position="85"/>
        <end position="104"/>
    </location>
</feature>
<name>A0A918PT85_9BACT</name>
<dbReference type="PANTHER" id="PTHR34980">
    <property type="entry name" value="INNER MEMBRANE PROTEIN-RELATED-RELATED"/>
    <property type="match status" value="1"/>
</dbReference>
<keyword evidence="2" id="KW-0645">Protease</keyword>
<organism evidence="2 3">
    <name type="scientific">Echinicola pacifica</name>
    <dbReference type="NCBI Taxonomy" id="346377"/>
    <lineage>
        <taxon>Bacteria</taxon>
        <taxon>Pseudomonadati</taxon>
        <taxon>Bacteroidota</taxon>
        <taxon>Cytophagia</taxon>
        <taxon>Cytophagales</taxon>
        <taxon>Cyclobacteriaceae</taxon>
        <taxon>Echinicola</taxon>
    </lineage>
</organism>
<keyword evidence="1" id="KW-0472">Membrane</keyword>
<dbReference type="EMBL" id="BMWX01000002">
    <property type="protein sequence ID" value="GGZ20447.1"/>
    <property type="molecule type" value="Genomic_DNA"/>
</dbReference>
<dbReference type="GO" id="GO:0004177">
    <property type="term" value="F:aminopeptidase activity"/>
    <property type="evidence" value="ECO:0007669"/>
    <property type="project" value="UniProtKB-KW"/>
</dbReference>
<keyword evidence="1" id="KW-0812">Transmembrane</keyword>
<feature type="transmembrane region" description="Helical" evidence="1">
    <location>
        <begin position="55"/>
        <end position="73"/>
    </location>
</feature>
<comment type="caution">
    <text evidence="2">The sequence shown here is derived from an EMBL/GenBank/DDBJ whole genome shotgun (WGS) entry which is preliminary data.</text>
</comment>
<dbReference type="PANTHER" id="PTHR34980:SF2">
    <property type="entry name" value="INNER MEMBRANE PROTEIN YHAH-RELATED"/>
    <property type="match status" value="1"/>
</dbReference>
<keyword evidence="3" id="KW-1185">Reference proteome</keyword>
<dbReference type="Proteomes" id="UP000619457">
    <property type="component" value="Unassembled WGS sequence"/>
</dbReference>
<dbReference type="AlphaFoldDB" id="A0A918PT85"/>
<keyword evidence="2" id="KW-0378">Hydrolase</keyword>
<reference evidence="2" key="1">
    <citation type="journal article" date="2014" name="Int. J. Syst. Evol. Microbiol.">
        <title>Complete genome sequence of Corynebacterium casei LMG S-19264T (=DSM 44701T), isolated from a smear-ripened cheese.</title>
        <authorList>
            <consortium name="US DOE Joint Genome Institute (JGI-PGF)"/>
            <person name="Walter F."/>
            <person name="Albersmeier A."/>
            <person name="Kalinowski J."/>
            <person name="Ruckert C."/>
        </authorList>
    </citation>
    <scope>NUCLEOTIDE SEQUENCE</scope>
    <source>
        <strain evidence="2">KCTC 12368</strain>
    </source>
</reference>
<reference evidence="2" key="2">
    <citation type="submission" date="2020-09" db="EMBL/GenBank/DDBJ databases">
        <authorList>
            <person name="Sun Q."/>
            <person name="Kim S."/>
        </authorList>
    </citation>
    <scope>NUCLEOTIDE SEQUENCE</scope>
    <source>
        <strain evidence="2">KCTC 12368</strain>
    </source>
</reference>
<sequence length="132" mass="15370">MKYYLSAFQNFYKLTGRTTRKEFWIFVLIHLLVIVLSNVIDEALGLTGYDYDLGPFYLAYMFITFLPGLSISVRRLHDVNKSGWYLLLNFIPTFGTIILLIFFARGGSHGINNYGEDPYGRKSNFFKSYYSI</sequence>
<accession>A0A918PT85</accession>
<gene>
    <name evidence="2" type="ORF">GCM10007049_11280</name>
</gene>
<dbReference type="InterPro" id="IPR008523">
    <property type="entry name" value="DUF805"/>
</dbReference>
<feature type="transmembrane region" description="Helical" evidence="1">
    <location>
        <begin position="23"/>
        <end position="40"/>
    </location>
</feature>